<organism evidence="2 3">
    <name type="scientific">Desmonostoc muscorum LEGE 12446</name>
    <dbReference type="NCBI Taxonomy" id="1828758"/>
    <lineage>
        <taxon>Bacteria</taxon>
        <taxon>Bacillati</taxon>
        <taxon>Cyanobacteriota</taxon>
        <taxon>Cyanophyceae</taxon>
        <taxon>Nostocales</taxon>
        <taxon>Nostocaceae</taxon>
        <taxon>Desmonostoc</taxon>
    </lineage>
</organism>
<dbReference type="InterPro" id="IPR013216">
    <property type="entry name" value="Methyltransf_11"/>
</dbReference>
<keyword evidence="3" id="KW-1185">Reference proteome</keyword>
<keyword evidence="2" id="KW-0489">Methyltransferase</keyword>
<protein>
    <submittedName>
        <fullName evidence="2">Methyltransferase domain-containing protein</fullName>
    </submittedName>
</protein>
<dbReference type="EMBL" id="JADEXS010000073">
    <property type="protein sequence ID" value="MBE9022339.1"/>
    <property type="molecule type" value="Genomic_DNA"/>
</dbReference>
<evidence type="ECO:0000313" key="2">
    <source>
        <dbReference type="EMBL" id="MBE9022339.1"/>
    </source>
</evidence>
<evidence type="ECO:0000313" key="3">
    <source>
        <dbReference type="Proteomes" id="UP000622533"/>
    </source>
</evidence>
<reference evidence="2" key="1">
    <citation type="submission" date="2020-10" db="EMBL/GenBank/DDBJ databases">
        <authorList>
            <person name="Castelo-Branco R."/>
            <person name="Eusebio N."/>
            <person name="Adriana R."/>
            <person name="Vieira A."/>
            <person name="Brugerolle De Fraissinette N."/>
            <person name="Rezende De Castro R."/>
            <person name="Schneider M.P."/>
            <person name="Vasconcelos V."/>
            <person name="Leao P.N."/>
        </authorList>
    </citation>
    <scope>NUCLEOTIDE SEQUENCE</scope>
    <source>
        <strain evidence="2">LEGE 12446</strain>
    </source>
</reference>
<dbReference type="GO" id="GO:0032259">
    <property type="term" value="P:methylation"/>
    <property type="evidence" value="ECO:0007669"/>
    <property type="project" value="UniProtKB-KW"/>
</dbReference>
<feature type="domain" description="Methyltransferase type 11" evidence="1">
    <location>
        <begin position="78"/>
        <end position="124"/>
    </location>
</feature>
<dbReference type="Gene3D" id="3.40.50.150">
    <property type="entry name" value="Vaccinia Virus protein VP39"/>
    <property type="match status" value="1"/>
</dbReference>
<comment type="caution">
    <text evidence="2">The sequence shown here is derived from an EMBL/GenBank/DDBJ whole genome shotgun (WGS) entry which is preliminary data.</text>
</comment>
<name>A0A8J6ZVP2_DESMC</name>
<accession>A0A8J6ZVP2</accession>
<keyword evidence="2" id="KW-0808">Transferase</keyword>
<dbReference type="AlphaFoldDB" id="A0A8J6ZVP2"/>
<dbReference type="Pfam" id="PF08241">
    <property type="entry name" value="Methyltransf_11"/>
    <property type="match status" value="1"/>
</dbReference>
<evidence type="ECO:0000259" key="1">
    <source>
        <dbReference type="Pfam" id="PF08241"/>
    </source>
</evidence>
<proteinExistence type="predicted"/>
<gene>
    <name evidence="2" type="ORF">IQ276_07820</name>
</gene>
<sequence length="244" mass="29128">MRTNTTDLFQGIQTKIDFNPYARDEYEKRVVSQDRLLDIGGRNSYSISRQRIDLLNQNPNNTIVSTDVIADYKPDLIDDICNTKIEPNSFSGIYCNAVLEHVQEYWKAIDNIYNILEEKGEAFFYIPFFWSFHDQMDYHRFTFTEIARMLGKFSEIKIFCPGDAQGFGFVFWYIITITNIRKFPKLAEFLSKTTNFFLKIYLFIVYNINSKNIKNKYNNISWEEYCFYYTFLYINHGFCAWVKK</sequence>
<dbReference type="InterPro" id="IPR029063">
    <property type="entry name" value="SAM-dependent_MTases_sf"/>
</dbReference>
<dbReference type="GO" id="GO:0008757">
    <property type="term" value="F:S-adenosylmethionine-dependent methyltransferase activity"/>
    <property type="evidence" value="ECO:0007669"/>
    <property type="project" value="InterPro"/>
</dbReference>
<dbReference type="Proteomes" id="UP000622533">
    <property type="component" value="Unassembled WGS sequence"/>
</dbReference>
<dbReference type="SUPFAM" id="SSF53335">
    <property type="entry name" value="S-adenosyl-L-methionine-dependent methyltransferases"/>
    <property type="match status" value="1"/>
</dbReference>